<dbReference type="InterPro" id="IPR035513">
    <property type="entry name" value="Invertase/methylesterase_inhib"/>
</dbReference>
<dbReference type="GO" id="GO:0045490">
    <property type="term" value="P:pectin catabolic process"/>
    <property type="evidence" value="ECO:0007669"/>
    <property type="project" value="UniProtKB-UniRule"/>
</dbReference>
<dbReference type="InterPro" id="IPR011050">
    <property type="entry name" value="Pectin_lyase_fold/virulence"/>
</dbReference>
<dbReference type="UniPathway" id="UPA00545">
    <property type="reaction ID" value="UER00823"/>
</dbReference>
<dbReference type="SUPFAM" id="SSF51126">
    <property type="entry name" value="Pectin lyase-like"/>
    <property type="match status" value="1"/>
</dbReference>
<dbReference type="GO" id="GO:0042545">
    <property type="term" value="P:cell wall modification"/>
    <property type="evidence" value="ECO:0007669"/>
    <property type="project" value="UniProtKB-UniRule"/>
</dbReference>
<comment type="similarity">
    <text evidence="4">In the C-terminal section; belongs to the pectinesterase family.</text>
</comment>
<dbReference type="Pfam" id="PF04043">
    <property type="entry name" value="PMEI"/>
    <property type="match status" value="1"/>
</dbReference>
<dbReference type="Pfam" id="PF01095">
    <property type="entry name" value="Pectinesterase"/>
    <property type="match status" value="1"/>
</dbReference>
<dbReference type="GO" id="GO:0030599">
    <property type="term" value="F:pectinesterase activity"/>
    <property type="evidence" value="ECO:0007669"/>
    <property type="project" value="UniProtKB-UniRule"/>
</dbReference>
<evidence type="ECO:0000256" key="4">
    <source>
        <dbReference type="ARBA" id="ARBA00007786"/>
    </source>
</evidence>
<dbReference type="InterPro" id="IPR006501">
    <property type="entry name" value="Pectinesterase_inhib_dom"/>
</dbReference>
<evidence type="ECO:0000256" key="3">
    <source>
        <dbReference type="ARBA" id="ARBA00006027"/>
    </source>
</evidence>
<dbReference type="PANTHER" id="PTHR31707">
    <property type="entry name" value="PECTINESTERASE"/>
    <property type="match status" value="1"/>
</dbReference>
<name>A0A6A4PT25_LUPAL</name>
<comment type="subcellular location">
    <subcellularLocation>
        <location evidence="1">Secreted</location>
        <location evidence="1">Cell wall</location>
    </subcellularLocation>
</comment>
<evidence type="ECO:0000256" key="8">
    <source>
        <dbReference type="PROSITE-ProRule" id="PRU10040"/>
    </source>
</evidence>
<dbReference type="SUPFAM" id="SSF101148">
    <property type="entry name" value="Plant invertase/pectin methylesterase inhibitor"/>
    <property type="match status" value="1"/>
</dbReference>
<keyword evidence="13" id="KW-1185">Reference proteome</keyword>
<evidence type="ECO:0000256" key="1">
    <source>
        <dbReference type="ARBA" id="ARBA00004191"/>
    </source>
</evidence>
<comment type="catalytic activity">
    <reaction evidence="9">
        <text>[(1-&gt;4)-alpha-D-galacturonosyl methyl ester](n) + n H2O = [(1-&gt;4)-alpha-D-galacturonosyl](n) + n methanol + n H(+)</text>
        <dbReference type="Rhea" id="RHEA:22380"/>
        <dbReference type="Rhea" id="RHEA-COMP:14570"/>
        <dbReference type="Rhea" id="RHEA-COMP:14573"/>
        <dbReference type="ChEBI" id="CHEBI:15377"/>
        <dbReference type="ChEBI" id="CHEBI:15378"/>
        <dbReference type="ChEBI" id="CHEBI:17790"/>
        <dbReference type="ChEBI" id="CHEBI:140522"/>
        <dbReference type="ChEBI" id="CHEBI:140523"/>
        <dbReference type="EC" id="3.1.1.11"/>
    </reaction>
</comment>
<dbReference type="Gene3D" id="2.160.20.10">
    <property type="entry name" value="Single-stranded right-handed beta-helix, Pectin lyase-like"/>
    <property type="match status" value="1"/>
</dbReference>
<dbReference type="InterPro" id="IPR000070">
    <property type="entry name" value="Pectinesterase_cat"/>
</dbReference>
<proteinExistence type="inferred from homology"/>
<dbReference type="EMBL" id="WOCE01000011">
    <property type="protein sequence ID" value="KAE9604630.1"/>
    <property type="molecule type" value="Genomic_DNA"/>
</dbReference>
<comment type="caution">
    <text evidence="12">The sequence shown here is derived from an EMBL/GenBank/DDBJ whole genome shotgun (WGS) entry which is preliminary data.</text>
</comment>
<organism evidence="12 13">
    <name type="scientific">Lupinus albus</name>
    <name type="common">White lupine</name>
    <name type="synonym">Lupinus termis</name>
    <dbReference type="NCBI Taxonomy" id="3870"/>
    <lineage>
        <taxon>Eukaryota</taxon>
        <taxon>Viridiplantae</taxon>
        <taxon>Streptophyta</taxon>
        <taxon>Embryophyta</taxon>
        <taxon>Tracheophyta</taxon>
        <taxon>Spermatophyta</taxon>
        <taxon>Magnoliopsida</taxon>
        <taxon>eudicotyledons</taxon>
        <taxon>Gunneridae</taxon>
        <taxon>Pentapetalae</taxon>
        <taxon>rosids</taxon>
        <taxon>fabids</taxon>
        <taxon>Fabales</taxon>
        <taxon>Fabaceae</taxon>
        <taxon>Papilionoideae</taxon>
        <taxon>50 kb inversion clade</taxon>
        <taxon>genistoids sensu lato</taxon>
        <taxon>core genistoids</taxon>
        <taxon>Genisteae</taxon>
        <taxon>Lupinus</taxon>
    </lineage>
</organism>
<dbReference type="InterPro" id="IPR012334">
    <property type="entry name" value="Pectin_lyas_fold"/>
</dbReference>
<keyword evidence="5" id="KW-0134">Cell wall</keyword>
<comment type="similarity">
    <text evidence="3">In the N-terminal section; belongs to the PMEI family.</text>
</comment>
<keyword evidence="6 9" id="KW-0378">Hydrolase</keyword>
<feature type="chain" id="PRO_5025599038" description="Pectinesterase" evidence="10">
    <location>
        <begin position="38"/>
        <end position="518"/>
    </location>
</feature>
<keyword evidence="7 9" id="KW-0063">Aspartyl esterase</keyword>
<evidence type="ECO:0000256" key="9">
    <source>
        <dbReference type="RuleBase" id="RU000589"/>
    </source>
</evidence>
<dbReference type="GO" id="GO:0004857">
    <property type="term" value="F:enzyme inhibitor activity"/>
    <property type="evidence" value="ECO:0007669"/>
    <property type="project" value="InterPro"/>
</dbReference>
<accession>A0A6A4PT25</accession>
<evidence type="ECO:0000256" key="5">
    <source>
        <dbReference type="ARBA" id="ARBA00022512"/>
    </source>
</evidence>
<feature type="signal peptide" evidence="10">
    <location>
        <begin position="1"/>
        <end position="37"/>
    </location>
</feature>
<evidence type="ECO:0000256" key="7">
    <source>
        <dbReference type="ARBA" id="ARBA00023085"/>
    </source>
</evidence>
<keyword evidence="5" id="KW-0964">Secreted</keyword>
<dbReference type="Gene3D" id="1.20.140.40">
    <property type="entry name" value="Invertase/pectin methylesterase inhibitor family protein"/>
    <property type="match status" value="1"/>
</dbReference>
<sequence>MAHSFTKHQTPMSTFFYYFLLMVVFLGQCTTPFGVFGAPPTGYVGVESLMVSPSDFVDSLETVVNVLQGVTTSLLNATNSNNHAISDCMELLGLTTDLLEWSISATKSPNGKTNTTTGNLSSDLRTWLSAILTNMDTCMNEIGGTNDLLIGQILTNLNNVTTLVNNLLSKVNPSLGHLSDKHDQFPSWVEQGDHNLLKIGNIIVDVVVAVDGSGNYTKVMDAVNVAPEYNMKRFVVLVRKGNYNENVVISKTKWNLMMIGEGMDTTIISGNSFKTQNVSTYGTATFAVNGRGFIGKDITFRNTAGPEKNQSVALRSDSDLSVFYRCGIFGYQDTLYAHTMRQFYRECTISGTIDFIFGNATAVFQNCQILAKKGKPNQKNTITAQGARYPNQTSCFSIQSCNISADNDLIPFLNSTETYLGRPWRPYSKTIFMQSYLSVVVNPKGWLAWNGTNNLDTLYYAEYNNTGPGAALENRVQWPGYHVLKDPSQASIYTVAQLIHGDLWLPLTGVNFTSGFVV</sequence>
<keyword evidence="10" id="KW-0732">Signal</keyword>
<evidence type="ECO:0000256" key="6">
    <source>
        <dbReference type="ARBA" id="ARBA00022801"/>
    </source>
</evidence>
<dbReference type="CDD" id="cd15799">
    <property type="entry name" value="PMEI-like_4"/>
    <property type="match status" value="1"/>
</dbReference>
<feature type="domain" description="Pectinesterase inhibitor" evidence="11">
    <location>
        <begin position="39"/>
        <end position="170"/>
    </location>
</feature>
<evidence type="ECO:0000259" key="11">
    <source>
        <dbReference type="SMART" id="SM00856"/>
    </source>
</evidence>
<dbReference type="PROSITE" id="PS00503">
    <property type="entry name" value="PECTINESTERASE_2"/>
    <property type="match status" value="1"/>
</dbReference>
<dbReference type="FunFam" id="2.160.20.10:FF:000001">
    <property type="entry name" value="Pectinesterase"/>
    <property type="match status" value="1"/>
</dbReference>
<protein>
    <recommendedName>
        <fullName evidence="9">Pectinesterase</fullName>
        <ecNumber evidence="9">3.1.1.11</ecNumber>
    </recommendedName>
</protein>
<evidence type="ECO:0000313" key="12">
    <source>
        <dbReference type="EMBL" id="KAE9604630.1"/>
    </source>
</evidence>
<feature type="active site" evidence="8">
    <location>
        <position position="354"/>
    </location>
</feature>
<dbReference type="InterPro" id="IPR033131">
    <property type="entry name" value="Pectinesterase_Asp_AS"/>
</dbReference>
<dbReference type="AlphaFoldDB" id="A0A6A4PT25"/>
<dbReference type="EC" id="3.1.1.11" evidence="9"/>
<dbReference type="Proteomes" id="UP000447434">
    <property type="component" value="Chromosome 11"/>
</dbReference>
<comment type="pathway">
    <text evidence="2 9">Glycan metabolism; pectin degradation; 2-dehydro-3-deoxy-D-gluconate from pectin: step 1/5.</text>
</comment>
<gene>
    <name evidence="12" type="ORF">Lalb_Chr11g0073841</name>
</gene>
<dbReference type="OrthoDB" id="2019149at2759"/>
<dbReference type="SMART" id="SM00856">
    <property type="entry name" value="PMEI"/>
    <property type="match status" value="1"/>
</dbReference>
<evidence type="ECO:0000256" key="2">
    <source>
        <dbReference type="ARBA" id="ARBA00005184"/>
    </source>
</evidence>
<evidence type="ECO:0000313" key="13">
    <source>
        <dbReference type="Proteomes" id="UP000447434"/>
    </source>
</evidence>
<evidence type="ECO:0000256" key="10">
    <source>
        <dbReference type="SAM" id="SignalP"/>
    </source>
</evidence>
<reference evidence="13" key="1">
    <citation type="journal article" date="2020" name="Nat. Commun.">
        <title>Genome sequence of the cluster root forming white lupin.</title>
        <authorList>
            <person name="Hufnagel B."/>
            <person name="Marques A."/>
            <person name="Soriano A."/>
            <person name="Marques L."/>
            <person name="Divol F."/>
            <person name="Doumas P."/>
            <person name="Sallet E."/>
            <person name="Mancinotti D."/>
            <person name="Carrere S."/>
            <person name="Marande W."/>
            <person name="Arribat S."/>
            <person name="Keller J."/>
            <person name="Huneau C."/>
            <person name="Blein T."/>
            <person name="Aime D."/>
            <person name="Laguerre M."/>
            <person name="Taylor J."/>
            <person name="Schubert V."/>
            <person name="Nelson M."/>
            <person name="Geu-Flores F."/>
            <person name="Crespi M."/>
            <person name="Gallardo-Guerrero K."/>
            <person name="Delaux P.-M."/>
            <person name="Salse J."/>
            <person name="Berges H."/>
            <person name="Guyot R."/>
            <person name="Gouzy J."/>
            <person name="Peret B."/>
        </authorList>
    </citation>
    <scope>NUCLEOTIDE SEQUENCE [LARGE SCALE GENOMIC DNA]</scope>
    <source>
        <strain evidence="13">cv. Amiga</strain>
    </source>
</reference>